<protein>
    <submittedName>
        <fullName evidence="3">Uncharacterized protein</fullName>
    </submittedName>
</protein>
<feature type="coiled-coil region" evidence="1">
    <location>
        <begin position="354"/>
        <end position="389"/>
    </location>
</feature>
<accession>A0A8T2LFA1</accession>
<comment type="caution">
    <text evidence="3">The sequence shown here is derived from an EMBL/GenBank/DDBJ whole genome shotgun (WGS) entry which is preliminary data.</text>
</comment>
<dbReference type="EMBL" id="JAICCE010000015">
    <property type="protein sequence ID" value="KAG9267581.1"/>
    <property type="molecule type" value="Genomic_DNA"/>
</dbReference>
<organism evidence="3 4">
    <name type="scientific">Astyanax mexicanus</name>
    <name type="common">Blind cave fish</name>
    <name type="synonym">Astyanax fasciatus mexicanus</name>
    <dbReference type="NCBI Taxonomy" id="7994"/>
    <lineage>
        <taxon>Eukaryota</taxon>
        <taxon>Metazoa</taxon>
        <taxon>Chordata</taxon>
        <taxon>Craniata</taxon>
        <taxon>Vertebrata</taxon>
        <taxon>Euteleostomi</taxon>
        <taxon>Actinopterygii</taxon>
        <taxon>Neopterygii</taxon>
        <taxon>Teleostei</taxon>
        <taxon>Ostariophysi</taxon>
        <taxon>Characiformes</taxon>
        <taxon>Characoidei</taxon>
        <taxon>Acestrorhamphidae</taxon>
        <taxon>Acestrorhamphinae</taxon>
        <taxon>Astyanax</taxon>
    </lineage>
</organism>
<evidence type="ECO:0000313" key="4">
    <source>
        <dbReference type="Proteomes" id="UP000752171"/>
    </source>
</evidence>
<sequence>MCLFRCRMSVSKGAVVCGISSWVCSSSSQISDIITTVPEPQQPQQQHQGGDQQDVEDELGPAAQWEPVCLERAEEGSPCVITLLCKPDSGAVISSIVVVSEARTVEVYSLSGDYCGTCRGEEDHRWNNDGSEEKRPFYRSQVVLESPVASCEVKMLSLGGRSNVAVAQLGVGLRFLQATHCPLSTSPGIDLQRVQAMMEQMGTTLSPGAQNLMEMVQIQQKNKADVLGGFLPLLMGGGALACLAKGLPFAQESKAVGETDSQGAEAPADGNPGHGTHPPSSFSNQSGVPDAVSALLAAQAGQQSPVSSDLLPVLQSVCGQVTQLRLDAVNSPEKRRNGDREDHMCCGGLEKAMEKVVEKRMEELEKRLKEHMDQRLDALQQKLELTLKQALTHMPNPE</sequence>
<feature type="compositionally biased region" description="Polar residues" evidence="2">
    <location>
        <begin position="278"/>
        <end position="287"/>
    </location>
</feature>
<evidence type="ECO:0000256" key="2">
    <source>
        <dbReference type="SAM" id="MobiDB-lite"/>
    </source>
</evidence>
<evidence type="ECO:0000256" key="1">
    <source>
        <dbReference type="SAM" id="Coils"/>
    </source>
</evidence>
<reference evidence="3 4" key="1">
    <citation type="submission" date="2021-07" db="EMBL/GenBank/DDBJ databases">
        <authorList>
            <person name="Imarazene B."/>
            <person name="Zahm M."/>
            <person name="Klopp C."/>
            <person name="Cabau C."/>
            <person name="Beille S."/>
            <person name="Jouanno E."/>
            <person name="Castinel A."/>
            <person name="Lluch J."/>
            <person name="Gil L."/>
            <person name="Kuchtly C."/>
            <person name="Lopez Roques C."/>
            <person name="Donnadieu C."/>
            <person name="Parrinello H."/>
            <person name="Journot L."/>
            <person name="Du K."/>
            <person name="Schartl M."/>
            <person name="Retaux S."/>
            <person name="Guiguen Y."/>
        </authorList>
    </citation>
    <scope>NUCLEOTIDE SEQUENCE [LARGE SCALE GENOMIC DNA]</scope>
    <source>
        <strain evidence="3">Pach_M1</strain>
        <tissue evidence="3">Testis</tissue>
    </source>
</reference>
<dbReference type="AlphaFoldDB" id="A0A8T2LFA1"/>
<name>A0A8T2LFA1_ASTMX</name>
<evidence type="ECO:0000313" key="3">
    <source>
        <dbReference type="EMBL" id="KAG9267581.1"/>
    </source>
</evidence>
<dbReference type="Pfam" id="PF14958">
    <property type="entry name" value="PAAT-like"/>
    <property type="match status" value="1"/>
</dbReference>
<gene>
    <name evidence="3" type="ORF">AMEX_G18436</name>
</gene>
<dbReference type="InterPro" id="IPR028043">
    <property type="entry name" value="PAAT-like"/>
</dbReference>
<dbReference type="PANTHER" id="PTHR14787">
    <property type="entry name" value="C10ORF188 FAMILY MEMBER"/>
    <property type="match status" value="1"/>
</dbReference>
<keyword evidence="1" id="KW-0175">Coiled coil</keyword>
<feature type="region of interest" description="Disordered" evidence="2">
    <location>
        <begin position="254"/>
        <end position="287"/>
    </location>
</feature>
<dbReference type="PANTHER" id="PTHR14787:SF1">
    <property type="entry name" value="ATPASE PAAT"/>
    <property type="match status" value="1"/>
</dbReference>
<dbReference type="Proteomes" id="UP000752171">
    <property type="component" value="Unassembled WGS sequence"/>
</dbReference>
<proteinExistence type="predicted"/>